<protein>
    <submittedName>
        <fullName evidence="1">Uncharacterized protein</fullName>
    </submittedName>
</protein>
<dbReference type="Proteomes" id="UP000185622">
    <property type="component" value="Chromosome"/>
</dbReference>
<evidence type="ECO:0000313" key="1">
    <source>
        <dbReference type="EMBL" id="AQS46520.1"/>
    </source>
</evidence>
<name>A0ABN4X3I3_9RHOB</name>
<dbReference type="EMBL" id="CP019437">
    <property type="protein sequence ID" value="AQS46520.1"/>
    <property type="molecule type" value="Genomic_DNA"/>
</dbReference>
<sequence>MKIFSLHTIEQRHRTHRIAARDAAAAERALKSRLPRGARIIERAVAVDIDADASSAEAAISHLLSTDFLQLDAGIDAKIEDWVLHARSQRHLPAALARINAGLGPVGLRVSADDRLWIGSAASVPAIGLIFEGTEWAGTGLTSALRHMTGAELSNMTFAGKRARAVGLPLSVVFAIQPQEVTQ</sequence>
<keyword evidence="2" id="KW-1185">Reference proteome</keyword>
<dbReference type="RefSeq" id="WP_075775314.1">
    <property type="nucleotide sequence ID" value="NZ_CP019437.1"/>
</dbReference>
<organism evidence="1 2">
    <name type="scientific">Thioclava nitratireducens</name>
    <dbReference type="NCBI Taxonomy" id="1915078"/>
    <lineage>
        <taxon>Bacteria</taxon>
        <taxon>Pseudomonadati</taxon>
        <taxon>Pseudomonadota</taxon>
        <taxon>Alphaproteobacteria</taxon>
        <taxon>Rhodobacterales</taxon>
        <taxon>Paracoccaceae</taxon>
        <taxon>Thioclava</taxon>
    </lineage>
</organism>
<evidence type="ECO:0000313" key="2">
    <source>
        <dbReference type="Proteomes" id="UP000185622"/>
    </source>
</evidence>
<accession>A0ABN4X3I3</accession>
<gene>
    <name evidence="1" type="ORF">BMG03_00935</name>
</gene>
<reference evidence="1 2" key="1">
    <citation type="submission" date="2017-01" db="EMBL/GenBank/DDBJ databases">
        <title>The complete genome sequence of a sulfur-oxidizing marine bacterium Thioclava sp. 25B10_4T.</title>
        <authorList>
            <person name="Liu Y."/>
            <person name="Lai Q."/>
            <person name="Shao Z."/>
        </authorList>
    </citation>
    <scope>NUCLEOTIDE SEQUENCE [LARGE SCALE GENOMIC DNA]</scope>
    <source>
        <strain evidence="1 2">25B10_4</strain>
    </source>
</reference>
<proteinExistence type="predicted"/>